<dbReference type="AlphaFoldDB" id="A0A9X8GXF1"/>
<dbReference type="SMART" id="SM00382">
    <property type="entry name" value="AAA"/>
    <property type="match status" value="1"/>
</dbReference>
<feature type="domain" description="ABC transporter" evidence="4">
    <location>
        <begin position="11"/>
        <end position="213"/>
    </location>
</feature>
<keyword evidence="1" id="KW-1003">Cell membrane</keyword>
<evidence type="ECO:0000256" key="1">
    <source>
        <dbReference type="ARBA" id="ARBA00022475"/>
    </source>
</evidence>
<evidence type="ECO:0000256" key="3">
    <source>
        <dbReference type="ARBA" id="ARBA00022840"/>
    </source>
</evidence>
<dbReference type="Proteomes" id="UP000265619">
    <property type="component" value="Unassembled WGS sequence"/>
</dbReference>
<evidence type="ECO:0000256" key="2">
    <source>
        <dbReference type="ARBA" id="ARBA00022741"/>
    </source>
</evidence>
<dbReference type="GO" id="GO:0005524">
    <property type="term" value="F:ATP binding"/>
    <property type="evidence" value="ECO:0007669"/>
    <property type="project" value="UniProtKB-KW"/>
</dbReference>
<keyword evidence="2" id="KW-0547">Nucleotide-binding</keyword>
<organism evidence="5 6">
    <name type="scientific">Acidovorax cavernicola</name>
    <dbReference type="NCBI Taxonomy" id="1675792"/>
    <lineage>
        <taxon>Bacteria</taxon>
        <taxon>Pseudomonadati</taxon>
        <taxon>Pseudomonadota</taxon>
        <taxon>Betaproteobacteria</taxon>
        <taxon>Burkholderiales</taxon>
        <taxon>Comamonadaceae</taxon>
        <taxon>Acidovorax</taxon>
    </lineage>
</organism>
<keyword evidence="3 5" id="KW-0067">ATP-binding</keyword>
<dbReference type="InterPro" id="IPR003593">
    <property type="entry name" value="AAA+_ATPase"/>
</dbReference>
<dbReference type="InterPro" id="IPR027417">
    <property type="entry name" value="P-loop_NTPase"/>
</dbReference>
<dbReference type="PROSITE" id="PS50893">
    <property type="entry name" value="ABC_TRANSPORTER_2"/>
    <property type="match status" value="1"/>
</dbReference>
<evidence type="ECO:0000313" key="6">
    <source>
        <dbReference type="Proteomes" id="UP000265619"/>
    </source>
</evidence>
<sequence length="214" mass="22675">MSLSMTSSVSLQVRDLHFSYPDQPALADGWSASIGEGVTLLYGDTGSGKSTLLRVLAGMQQASAGQLHAAGVALDAEPEAYRRQVFFCEPASEAFDQLSVRACTDLLGAGDAGFDPAEWQRLVEAFSLAPHLEKQMFMLSTGSRRKVGLAAALASGRPVVLLDDPVGALDARSIHGLWRAIERRIAQPGRAVVVASSERITEVPLAACIELPLG</sequence>
<keyword evidence="6" id="KW-1185">Reference proteome</keyword>
<dbReference type="PANTHER" id="PTHR43158">
    <property type="entry name" value="SKFA PEPTIDE EXPORT ATP-BINDING PROTEIN SKFE"/>
    <property type="match status" value="1"/>
</dbReference>
<accession>A0A9X8GXF1</accession>
<dbReference type="InterPro" id="IPR003439">
    <property type="entry name" value="ABC_transporter-like_ATP-bd"/>
</dbReference>
<proteinExistence type="predicted"/>
<dbReference type="PANTHER" id="PTHR43158:SF2">
    <property type="entry name" value="SKFA PEPTIDE EXPORT ATP-BINDING PROTEIN SKFE"/>
    <property type="match status" value="1"/>
</dbReference>
<dbReference type="SUPFAM" id="SSF52540">
    <property type="entry name" value="P-loop containing nucleoside triphosphate hydrolases"/>
    <property type="match status" value="1"/>
</dbReference>
<keyword evidence="1" id="KW-0472">Membrane</keyword>
<dbReference type="Gene3D" id="3.40.50.300">
    <property type="entry name" value="P-loop containing nucleotide triphosphate hydrolases"/>
    <property type="match status" value="1"/>
</dbReference>
<dbReference type="EMBL" id="QXMN01000001">
    <property type="protein sequence ID" value="RIX85380.1"/>
    <property type="molecule type" value="Genomic_DNA"/>
</dbReference>
<protein>
    <submittedName>
        <fullName evidence="5">ATP-binding cassette domain-containing protein</fullName>
    </submittedName>
</protein>
<reference evidence="5 6" key="1">
    <citation type="submission" date="2018-09" db="EMBL/GenBank/DDBJ databases">
        <title>Acidovorax cavernicola nov. sp. isolated from Gruta de las Maravillas (Aracena, Spain).</title>
        <authorList>
            <person name="Jurado V."/>
            <person name="Gutierrez-Patricio S."/>
            <person name="Gonzalez-Pimentel J.L."/>
            <person name="Miller A.Z."/>
            <person name="Laiz L."/>
            <person name="Saiz-Jimenez C."/>
        </authorList>
    </citation>
    <scope>NUCLEOTIDE SEQUENCE [LARGE SCALE GENOMIC DNA]</scope>
    <source>
        <strain evidence="5 6">1011MAR4D40.2</strain>
    </source>
</reference>
<dbReference type="GO" id="GO:0016887">
    <property type="term" value="F:ATP hydrolysis activity"/>
    <property type="evidence" value="ECO:0007669"/>
    <property type="project" value="InterPro"/>
</dbReference>
<name>A0A9X8GXF1_9BURK</name>
<gene>
    <name evidence="5" type="ORF">D3H34_02305</name>
</gene>
<evidence type="ECO:0000313" key="5">
    <source>
        <dbReference type="EMBL" id="RIX85380.1"/>
    </source>
</evidence>
<dbReference type="Pfam" id="PF00005">
    <property type="entry name" value="ABC_tran"/>
    <property type="match status" value="1"/>
</dbReference>
<evidence type="ECO:0000259" key="4">
    <source>
        <dbReference type="PROSITE" id="PS50893"/>
    </source>
</evidence>
<comment type="caution">
    <text evidence="5">The sequence shown here is derived from an EMBL/GenBank/DDBJ whole genome shotgun (WGS) entry which is preliminary data.</text>
</comment>
<dbReference type="OrthoDB" id="8772152at2"/>